<keyword evidence="2" id="KW-1185">Reference proteome</keyword>
<evidence type="ECO:0000313" key="1">
    <source>
        <dbReference type="EMBL" id="CAH2042064.1"/>
    </source>
</evidence>
<organism evidence="1 2">
    <name type="scientific">Thlaspi arvense</name>
    <name type="common">Field penny-cress</name>
    <dbReference type="NCBI Taxonomy" id="13288"/>
    <lineage>
        <taxon>Eukaryota</taxon>
        <taxon>Viridiplantae</taxon>
        <taxon>Streptophyta</taxon>
        <taxon>Embryophyta</taxon>
        <taxon>Tracheophyta</taxon>
        <taxon>Spermatophyta</taxon>
        <taxon>Magnoliopsida</taxon>
        <taxon>eudicotyledons</taxon>
        <taxon>Gunneridae</taxon>
        <taxon>Pentapetalae</taxon>
        <taxon>rosids</taxon>
        <taxon>malvids</taxon>
        <taxon>Brassicales</taxon>
        <taxon>Brassicaceae</taxon>
        <taxon>Thlaspideae</taxon>
        <taxon>Thlaspi</taxon>
    </lineage>
</organism>
<evidence type="ECO:0000313" key="2">
    <source>
        <dbReference type="Proteomes" id="UP000836841"/>
    </source>
</evidence>
<reference evidence="1 2" key="1">
    <citation type="submission" date="2022-03" db="EMBL/GenBank/DDBJ databases">
        <authorList>
            <person name="Nunn A."/>
            <person name="Chopra R."/>
            <person name="Nunn A."/>
            <person name="Contreras Garrido A."/>
        </authorList>
    </citation>
    <scope>NUCLEOTIDE SEQUENCE [LARGE SCALE GENOMIC DNA]</scope>
</reference>
<accession>A0AAU9RLT8</accession>
<proteinExistence type="predicted"/>
<dbReference type="AlphaFoldDB" id="A0AAU9RLT8"/>
<dbReference type="Proteomes" id="UP000836841">
    <property type="component" value="Unassembled WGS sequence"/>
</dbReference>
<gene>
    <name evidence="1" type="ORF">TAV2_LOCUS4637</name>
</gene>
<evidence type="ECO:0008006" key="3">
    <source>
        <dbReference type="Google" id="ProtNLM"/>
    </source>
</evidence>
<dbReference type="EMBL" id="CAJVSB020000155">
    <property type="protein sequence ID" value="CAH2042064.1"/>
    <property type="molecule type" value="Genomic_DNA"/>
</dbReference>
<feature type="non-terminal residue" evidence="1">
    <location>
        <position position="79"/>
    </location>
</feature>
<sequence length="79" mass="8501">MVFHCIYPSAYVTVIDRTSPVCDFRRQQRVGPHAAGLGQPDENSAGHCEGSGHLHVPGKVVHGNIKASNVLLRQDHGAC</sequence>
<protein>
    <recommendedName>
        <fullName evidence="3">Protein kinase domain-containing protein</fullName>
    </recommendedName>
</protein>
<comment type="caution">
    <text evidence="1">The sequence shown here is derived from an EMBL/GenBank/DDBJ whole genome shotgun (WGS) entry which is preliminary data.</text>
</comment>
<name>A0AAU9RLT8_THLAR</name>